<accession>A0A2K8NAT6</accession>
<name>A0A2K8NAT6_9BACL</name>
<keyword evidence="2" id="KW-1185">Reference proteome</keyword>
<sequence>MYLHLLSKQGTRLGKPYVDHVEGPIWELRPGRYRVPSVGWRGNKFVLLHQFMKKTQKTPRRVIEKARREYEDWVARHGL</sequence>
<proteinExistence type="predicted"/>
<dbReference type="EMBL" id="CP024955">
    <property type="protein sequence ID" value="ATY86446.1"/>
    <property type="molecule type" value="Genomic_DNA"/>
</dbReference>
<dbReference type="AlphaFoldDB" id="A0A2K8NAT6"/>
<dbReference type="Pfam" id="PF05973">
    <property type="entry name" value="Gp49"/>
    <property type="match status" value="1"/>
</dbReference>
<evidence type="ECO:0000313" key="2">
    <source>
        <dbReference type="Proteomes" id="UP000231932"/>
    </source>
</evidence>
<dbReference type="OrthoDB" id="573082at2"/>
<dbReference type="Proteomes" id="UP000231932">
    <property type="component" value="Chromosome"/>
</dbReference>
<gene>
    <name evidence="1" type="ORF">CVV65_05640</name>
</gene>
<dbReference type="KEGG" id="kyr:CVV65_05640"/>
<dbReference type="InterPro" id="IPR009241">
    <property type="entry name" value="HigB-like"/>
</dbReference>
<reference evidence="2" key="1">
    <citation type="submission" date="2017-11" db="EMBL/GenBank/DDBJ databases">
        <title>Complete Genome Sequence of Kyrpidia sp. Strain EA-1, a thermophilic, hydrogen-oxidizing Bacterium, isolated from the Azores.</title>
        <authorList>
            <person name="Reiner J.E."/>
            <person name="Lapp C.J."/>
            <person name="Bunk B."/>
            <person name="Gescher J."/>
        </authorList>
    </citation>
    <scope>NUCLEOTIDE SEQUENCE [LARGE SCALE GENOMIC DNA]</scope>
    <source>
        <strain evidence="2">EA-1</strain>
    </source>
</reference>
<organism evidence="1 2">
    <name type="scientific">Kyrpidia spormannii</name>
    <dbReference type="NCBI Taxonomy" id="2055160"/>
    <lineage>
        <taxon>Bacteria</taxon>
        <taxon>Bacillati</taxon>
        <taxon>Bacillota</taxon>
        <taxon>Bacilli</taxon>
        <taxon>Bacillales</taxon>
        <taxon>Alicyclobacillaceae</taxon>
        <taxon>Kyrpidia</taxon>
    </lineage>
</organism>
<evidence type="ECO:0000313" key="1">
    <source>
        <dbReference type="EMBL" id="ATY86446.1"/>
    </source>
</evidence>
<protein>
    <submittedName>
        <fullName evidence="1">Uncharacterized protein</fullName>
    </submittedName>
</protein>